<protein>
    <submittedName>
        <fullName evidence="3">Formin-like protein 5-like</fullName>
    </submittedName>
</protein>
<dbReference type="AlphaFoldDB" id="A0A9B0TUK9"/>
<feature type="region of interest" description="Disordered" evidence="1">
    <location>
        <begin position="26"/>
        <end position="132"/>
    </location>
</feature>
<feature type="compositionally biased region" description="Polar residues" evidence="1">
    <location>
        <begin position="119"/>
        <end position="132"/>
    </location>
</feature>
<sequence length="132" mass="14168">MPCIYNSLLLSNSLKELFDVKTYGLYKSTSQEPRPSAPPSPRDAPVPSRPPPHTHPGTFLGVARLILSRGRATSPVDPGGLRSAAPPRRSQAEAPPGPAHPRGSEHPHPRLPFGGRPSNPRSRQPPTNDPVT</sequence>
<reference evidence="3" key="1">
    <citation type="submission" date="2025-08" db="UniProtKB">
        <authorList>
            <consortium name="RefSeq"/>
        </authorList>
    </citation>
    <scope>IDENTIFICATION</scope>
    <source>
        <tissue evidence="3">Spleen</tissue>
    </source>
</reference>
<evidence type="ECO:0000256" key="1">
    <source>
        <dbReference type="SAM" id="MobiDB-lite"/>
    </source>
</evidence>
<evidence type="ECO:0000313" key="2">
    <source>
        <dbReference type="Proteomes" id="UP000504623"/>
    </source>
</evidence>
<dbReference type="GeneID" id="102834325"/>
<name>A0A9B0TUK9_CHRAS</name>
<organism evidence="2 3">
    <name type="scientific">Chrysochloris asiatica</name>
    <name type="common">Cape golden mole</name>
    <dbReference type="NCBI Taxonomy" id="185453"/>
    <lineage>
        <taxon>Eukaryota</taxon>
        <taxon>Metazoa</taxon>
        <taxon>Chordata</taxon>
        <taxon>Craniata</taxon>
        <taxon>Vertebrata</taxon>
        <taxon>Euteleostomi</taxon>
        <taxon>Mammalia</taxon>
        <taxon>Eutheria</taxon>
        <taxon>Afrotheria</taxon>
        <taxon>Chrysochloridae</taxon>
        <taxon>Chrysochlorinae</taxon>
        <taxon>Chrysochloris</taxon>
    </lineage>
</organism>
<feature type="compositionally biased region" description="Pro residues" evidence="1">
    <location>
        <begin position="35"/>
        <end position="54"/>
    </location>
</feature>
<dbReference type="Proteomes" id="UP000504623">
    <property type="component" value="Unplaced"/>
</dbReference>
<dbReference type="RefSeq" id="XP_006868055.1">
    <property type="nucleotide sequence ID" value="XM_006867993.1"/>
</dbReference>
<gene>
    <name evidence="3" type="primary">LOC102834325</name>
</gene>
<keyword evidence="2" id="KW-1185">Reference proteome</keyword>
<proteinExistence type="predicted"/>
<accession>A0A9B0TUK9</accession>
<evidence type="ECO:0000313" key="3">
    <source>
        <dbReference type="RefSeq" id="XP_006868055.1"/>
    </source>
</evidence>